<evidence type="ECO:0000313" key="2">
    <source>
        <dbReference type="Proteomes" id="UP000030392"/>
    </source>
</evidence>
<comment type="caution">
    <text evidence="1">The sequence shown here is derived from an EMBL/GenBank/DDBJ whole genome shotgun (WGS) entry which is preliminary data.</text>
</comment>
<evidence type="ECO:0000313" key="1">
    <source>
        <dbReference type="EMBL" id="KGG21081.1"/>
    </source>
</evidence>
<proteinExistence type="predicted"/>
<name>A0A0A2C421_PROMR</name>
<sequence length="51" mass="5718">MNYPAINTIAETRIAEAKIPIDAIDTIFPVFNETDTVNNSVLESRFCCELI</sequence>
<protein>
    <submittedName>
        <fullName evidence="1">Uncharacterized protein</fullName>
    </submittedName>
</protein>
<dbReference type="RefSeq" id="WP_193743121.1">
    <property type="nucleotide sequence ID" value="NZ_JNAX01000010.1"/>
</dbReference>
<dbReference type="AlphaFoldDB" id="A0A0A2C421"/>
<gene>
    <name evidence="1" type="ORF">EV03_1022</name>
</gene>
<reference evidence="2" key="1">
    <citation type="journal article" date="2014" name="Sci. Data">
        <title>Genomes of diverse isolates of the marine cyanobacterium Prochlorococcus.</title>
        <authorList>
            <person name="Biller S."/>
            <person name="Berube P."/>
            <person name="Thompson J."/>
            <person name="Kelly L."/>
            <person name="Roggensack S."/>
            <person name="Awad L."/>
            <person name="Roache-Johnson K."/>
            <person name="Ding H."/>
            <person name="Giovannoni S.J."/>
            <person name="Moore L.R."/>
            <person name="Chisholm S.W."/>
        </authorList>
    </citation>
    <scope>NUCLEOTIDE SEQUENCE [LARGE SCALE GENOMIC DNA]</scope>
    <source>
        <strain evidence="2">PAC1</strain>
    </source>
</reference>
<accession>A0A0A2C421</accession>
<dbReference type="Proteomes" id="UP000030392">
    <property type="component" value="Unassembled WGS sequence"/>
</dbReference>
<dbReference type="EMBL" id="JNAX01000010">
    <property type="protein sequence ID" value="KGG21081.1"/>
    <property type="molecule type" value="Genomic_DNA"/>
</dbReference>
<organism evidence="1 2">
    <name type="scientific">Prochlorococcus marinus str. PAC1</name>
    <dbReference type="NCBI Taxonomy" id="59924"/>
    <lineage>
        <taxon>Bacteria</taxon>
        <taxon>Bacillati</taxon>
        <taxon>Cyanobacteriota</taxon>
        <taxon>Cyanophyceae</taxon>
        <taxon>Synechococcales</taxon>
        <taxon>Prochlorococcaceae</taxon>
        <taxon>Prochlorococcus</taxon>
    </lineage>
</organism>